<evidence type="ECO:0000313" key="3">
    <source>
        <dbReference type="EMBL" id="WAA10848.1"/>
    </source>
</evidence>
<feature type="transmembrane region" description="Helical" evidence="2">
    <location>
        <begin position="77"/>
        <end position="95"/>
    </location>
</feature>
<dbReference type="Proteomes" id="UP001164718">
    <property type="component" value="Chromosome"/>
</dbReference>
<keyword evidence="2" id="KW-0472">Membrane</keyword>
<evidence type="ECO:0000256" key="1">
    <source>
        <dbReference type="SAM" id="Coils"/>
    </source>
</evidence>
<accession>A0A9E8RX69</accession>
<keyword evidence="4" id="KW-1185">Reference proteome</keyword>
<evidence type="ECO:0000313" key="4">
    <source>
        <dbReference type="Proteomes" id="UP001164718"/>
    </source>
</evidence>
<organism evidence="3 4">
    <name type="scientific">Fervidibacillus albus</name>
    <dbReference type="NCBI Taxonomy" id="2980026"/>
    <lineage>
        <taxon>Bacteria</taxon>
        <taxon>Bacillati</taxon>
        <taxon>Bacillota</taxon>
        <taxon>Bacilli</taxon>
        <taxon>Bacillales</taxon>
        <taxon>Bacillaceae</taxon>
        <taxon>Fervidibacillus</taxon>
    </lineage>
</organism>
<gene>
    <name evidence="3" type="ORF">OE104_05915</name>
</gene>
<dbReference type="EMBL" id="CP106878">
    <property type="protein sequence ID" value="WAA10848.1"/>
    <property type="molecule type" value="Genomic_DNA"/>
</dbReference>
<sequence length="98" mass="11557">MADQWYSNKDLFEMVSSMKDDFQELRAEMRETRNAIKKYNGLREELGETRKELFKVKDKVEEMEAVKKGKDKLGEAIREWGGWIFALISLIVLLINNL</sequence>
<protein>
    <submittedName>
        <fullName evidence="3">Uncharacterized protein</fullName>
    </submittedName>
</protein>
<keyword evidence="2" id="KW-1133">Transmembrane helix</keyword>
<keyword evidence="2" id="KW-0812">Transmembrane</keyword>
<reference evidence="3" key="1">
    <citation type="submission" date="2022-09" db="EMBL/GenBank/DDBJ databases">
        <title>Complete Genomes of Fervidibacillus albus and Fervidibacillus halotolerans isolated from tidal flat sediments.</title>
        <authorList>
            <person name="Kwon K.K."/>
            <person name="Yang S.-H."/>
            <person name="Park M.J."/>
            <person name="Oh H.-M."/>
        </authorList>
    </citation>
    <scope>NUCLEOTIDE SEQUENCE</scope>
    <source>
        <strain evidence="3">MEBiC13591</strain>
    </source>
</reference>
<feature type="coiled-coil region" evidence="1">
    <location>
        <begin position="15"/>
        <end position="42"/>
    </location>
</feature>
<keyword evidence="1" id="KW-0175">Coiled coil</keyword>
<name>A0A9E8RX69_9BACI</name>
<dbReference type="SMR" id="A0A9E8RX69"/>
<dbReference type="AlphaFoldDB" id="A0A9E8RX69"/>
<dbReference type="KEGG" id="faf:OE104_05915"/>
<evidence type="ECO:0000256" key="2">
    <source>
        <dbReference type="SAM" id="Phobius"/>
    </source>
</evidence>
<dbReference type="RefSeq" id="WP_275418653.1">
    <property type="nucleotide sequence ID" value="NZ_CP106878.1"/>
</dbReference>
<proteinExistence type="predicted"/>